<dbReference type="GO" id="GO:0004521">
    <property type="term" value="F:RNA endonuclease activity"/>
    <property type="evidence" value="ECO:0007669"/>
    <property type="project" value="TreeGrafter"/>
</dbReference>
<name>A0A2S2E4I0_9ALTE</name>
<dbReference type="InterPro" id="IPR036866">
    <property type="entry name" value="RibonucZ/Hydroxyglut_hydro"/>
</dbReference>
<gene>
    <name evidence="4" type="ORF">HMF8227_01432</name>
</gene>
<dbReference type="Gene3D" id="3.40.50.10890">
    <property type="match status" value="1"/>
</dbReference>
<dbReference type="SMART" id="SM00849">
    <property type="entry name" value="Lactamase_B"/>
    <property type="match status" value="1"/>
</dbReference>
<dbReference type="EMBL" id="CP029347">
    <property type="protein sequence ID" value="AWL11907.1"/>
    <property type="molecule type" value="Genomic_DNA"/>
</dbReference>
<keyword evidence="5" id="KW-1185">Reference proteome</keyword>
<dbReference type="Pfam" id="PF00753">
    <property type="entry name" value="Lactamase_B"/>
    <property type="match status" value="1"/>
</dbReference>
<evidence type="ECO:0000259" key="2">
    <source>
        <dbReference type="SMART" id="SM00849"/>
    </source>
</evidence>
<proteinExistence type="predicted"/>
<sequence length="469" mass="52427">MPEVTFFGAAQEVTGSCHRISHPGLGHILLDCGMHQGGDAVSRLQEEHFEFSPRDIDAVVLSHAHLDHSGMLPKMIHQGFTGPIYCTKATAELLSVLLNDAAGLYLRDLEKENLRRRRQGKRRLSPVYSMKDVEQVLKQCVGLDYETEASLSDNTRLVFHDAGHILGSAITELSFLEPGEQKPKTLVFSGDLGNTDMVLMRDPSFLRHADVLMMESTYGDREHKTQGDTLSELEQILADTWQRGGNVMIPAFAVGRTQEILFHLGCLHQQGRLDNWQIFLDSPMAIEVTQIYDHWVDWLDTKDTQFLDMSHPHPLEEFLPHLFLAVTPEDSMAINSVKKGCIVIAGSGMCTGGRIRHHFKQRIWNPHNTLLFVGFQARGTLGRILVDGAKFIRLFGEQYAVKARIETLGGFSAHAGQSGLVNWASAFTPTPKLILVHGEPGAQKALAQRLERETGQRPLIPAQKECFHF</sequence>
<dbReference type="KEGG" id="salh:HMF8227_01432"/>
<evidence type="ECO:0000259" key="3">
    <source>
        <dbReference type="SMART" id="SM01027"/>
    </source>
</evidence>
<accession>A0A2S2E4I0</accession>
<organism evidence="4 5">
    <name type="scientific">Saliniradius amylolyticus</name>
    <dbReference type="NCBI Taxonomy" id="2183582"/>
    <lineage>
        <taxon>Bacteria</taxon>
        <taxon>Pseudomonadati</taxon>
        <taxon>Pseudomonadota</taxon>
        <taxon>Gammaproteobacteria</taxon>
        <taxon>Alteromonadales</taxon>
        <taxon>Alteromonadaceae</taxon>
        <taxon>Saliniradius</taxon>
    </lineage>
</organism>
<dbReference type="Pfam" id="PF07521">
    <property type="entry name" value="RMMBL"/>
    <property type="match status" value="1"/>
</dbReference>
<dbReference type="Proteomes" id="UP000245728">
    <property type="component" value="Chromosome"/>
</dbReference>
<dbReference type="RefSeq" id="WP_109339523.1">
    <property type="nucleotide sequence ID" value="NZ_CP029347.1"/>
</dbReference>
<dbReference type="Pfam" id="PF10996">
    <property type="entry name" value="Beta-Casp"/>
    <property type="match status" value="1"/>
</dbReference>
<dbReference type="PANTHER" id="PTHR11203">
    <property type="entry name" value="CLEAVAGE AND POLYADENYLATION SPECIFICITY FACTOR FAMILY MEMBER"/>
    <property type="match status" value="1"/>
</dbReference>
<dbReference type="SUPFAM" id="SSF56281">
    <property type="entry name" value="Metallo-hydrolase/oxidoreductase"/>
    <property type="match status" value="1"/>
</dbReference>
<dbReference type="Gene3D" id="3.60.15.10">
    <property type="entry name" value="Ribonuclease Z/Hydroxyacylglutathione hydrolase-like"/>
    <property type="match status" value="1"/>
</dbReference>
<feature type="domain" description="Beta-Casp" evidence="3">
    <location>
        <begin position="257"/>
        <end position="385"/>
    </location>
</feature>
<dbReference type="InterPro" id="IPR022712">
    <property type="entry name" value="Beta_Casp"/>
</dbReference>
<dbReference type="GO" id="GO:0016787">
    <property type="term" value="F:hydrolase activity"/>
    <property type="evidence" value="ECO:0007669"/>
    <property type="project" value="UniProtKB-KW"/>
</dbReference>
<feature type="domain" description="Metallo-beta-lactamase" evidence="2">
    <location>
        <begin position="14"/>
        <end position="245"/>
    </location>
</feature>
<dbReference type="InterPro" id="IPR050698">
    <property type="entry name" value="MBL"/>
</dbReference>
<dbReference type="SMART" id="SM01027">
    <property type="entry name" value="Beta-Casp"/>
    <property type="match status" value="1"/>
</dbReference>
<dbReference type="AlphaFoldDB" id="A0A2S2E4I0"/>
<reference evidence="4 5" key="1">
    <citation type="submission" date="2018-05" db="EMBL/GenBank/DDBJ databases">
        <title>Salinimonas sp. HMF8227 Genome sequencing and assembly.</title>
        <authorList>
            <person name="Kang H."/>
            <person name="Kang J."/>
            <person name="Cha I."/>
            <person name="Kim H."/>
            <person name="Joh K."/>
        </authorList>
    </citation>
    <scope>NUCLEOTIDE SEQUENCE [LARGE SCALE GENOMIC DNA]</scope>
    <source>
        <strain evidence="4 5">HMF8227</strain>
    </source>
</reference>
<dbReference type="OrthoDB" id="9803916at2"/>
<evidence type="ECO:0000256" key="1">
    <source>
        <dbReference type="ARBA" id="ARBA00022801"/>
    </source>
</evidence>
<evidence type="ECO:0000313" key="5">
    <source>
        <dbReference type="Proteomes" id="UP000245728"/>
    </source>
</evidence>
<dbReference type="InterPro" id="IPR001279">
    <property type="entry name" value="Metallo-B-lactamas"/>
</dbReference>
<keyword evidence="1" id="KW-0378">Hydrolase</keyword>
<dbReference type="InterPro" id="IPR011108">
    <property type="entry name" value="RMMBL"/>
</dbReference>
<evidence type="ECO:0000313" key="4">
    <source>
        <dbReference type="EMBL" id="AWL11907.1"/>
    </source>
</evidence>
<dbReference type="PANTHER" id="PTHR11203:SF37">
    <property type="entry name" value="INTEGRATOR COMPLEX SUBUNIT 11"/>
    <property type="match status" value="1"/>
</dbReference>
<dbReference type="CDD" id="cd16295">
    <property type="entry name" value="TTHA0252-CPSF-like_MBL-fold"/>
    <property type="match status" value="1"/>
</dbReference>
<protein>
    <submittedName>
        <fullName evidence="4">Ribonuclease</fullName>
    </submittedName>
</protein>